<name>A0AAP0V9M5_PREIN</name>
<sequence>MILKGEFSNKDNIRYSVLIDNGIADGKEIIIGQDGIYFAAEPITIEEDIDSTFETIIRKSCTINLLTENYLGSELYAGNSRNIRVNVRKGEEIVFAGYVEPNTFSQPFVSQADEFSINCTDALSTLQYYKYKDTTLKTFDEVLNNAKSANFKEILLGMFGEFNALDIQGNNTPKILYDMSKGVKEGKESSIFNDLAISELYVLGEDFDSVWSNEELLKEMLQYLNLHIRQEGINFYIFDWGTIKDSRQQWVDIVSGEKHNFIPSNITISTEHYADSDTSISVGEVYNQISVNCTLENQDTLINNPLSDAVSHFKSKQLYMTEYISEGNGEKANKAFKKMIKGKTTDYEKVGIYDWYLQNLYHPNWKLKNADKMYSKNEAGEYIEQQNTATYLKVHSLTPAMFRIGCIKKAEDKEDNKLISKIPTTDYLYISINGNEVDTVEGHFPSDKFLRDNAGIIEYTGKNGNVYSPVDDDTVNYLVFSGKFLLQPICYESSAEYARRLSCFDDILKHGAKCTIGKKAVVPDYKGDIKEKERKERNTVKSDNNIDGRYYTRKFYRATNSTDYPTYLAGGFGIQVWTDDKSAHGYEFQYSKAGESSDKISKLPILECELQVGDKYCVETKMSTVSDNSSKFEWLTLEEIKQRPELKQTIDGKEYYKKTFTLGINPKIGDYIIGDEFDLQNTVDYTMNLDAEGTAIPIRHSDALSGTMKFKIISPVQLLWSDIGTIFNPVEKNFEWYENSKYILAHTENIIIKDFKCSIVSDFGKKNLTEDKDLVYSSAEVGKFINNYETDFKLVTQLSSNECFVKGVNAGVLLNAVFDDNTKLPITSIYNATTNEKAKAEEHYIDQYYKEYNKPKVVMECSFIDSGIDFKNKYYSETLKKHFTILSISRNIVNNSVNVVMKEI</sequence>
<proteinExistence type="predicted"/>
<dbReference type="RefSeq" id="WP_045166484.1">
    <property type="nucleotide sequence ID" value="NZ_ATMK01000001.1"/>
</dbReference>
<comment type="caution">
    <text evidence="1">The sequence shown here is derived from an EMBL/GenBank/DDBJ whole genome shotgun (WGS) entry which is preliminary data.</text>
</comment>
<reference evidence="1 2" key="1">
    <citation type="journal article" date="2015" name="BMC Genomics">
        <title>Comparative genome analysis of Prevotella intermedia strain isolated from infected root canal reveals features related to pathogenicity and adaptation.</title>
        <authorList>
            <person name="Ruan Y."/>
            <person name="Shen L."/>
            <person name="Zou Y."/>
            <person name="Qi Z."/>
            <person name="Yin J."/>
            <person name="Jiang J."/>
            <person name="Guo L."/>
            <person name="He L."/>
            <person name="Chen Z."/>
            <person name="Tang Z."/>
            <person name="Qin S."/>
        </authorList>
    </citation>
    <scope>NUCLEOTIDE SEQUENCE [LARGE SCALE GENOMIC DNA]</scope>
    <source>
        <strain evidence="1 2">ZT</strain>
    </source>
</reference>
<protein>
    <submittedName>
        <fullName evidence="1">Secretion protein</fullName>
    </submittedName>
</protein>
<organism evidence="1 2">
    <name type="scientific">Prevotella intermedia ZT</name>
    <dbReference type="NCBI Taxonomy" id="1347790"/>
    <lineage>
        <taxon>Bacteria</taxon>
        <taxon>Pseudomonadati</taxon>
        <taxon>Bacteroidota</taxon>
        <taxon>Bacteroidia</taxon>
        <taxon>Bacteroidales</taxon>
        <taxon>Prevotellaceae</taxon>
        <taxon>Prevotella</taxon>
    </lineage>
</organism>
<dbReference type="AlphaFoldDB" id="A0AAP0V9M5"/>
<gene>
    <name evidence="1" type="ORF">M573_101059</name>
</gene>
<dbReference type="EMBL" id="ATMK01000001">
    <property type="protein sequence ID" value="KJJ88136.1"/>
    <property type="molecule type" value="Genomic_DNA"/>
</dbReference>
<evidence type="ECO:0000313" key="2">
    <source>
        <dbReference type="Proteomes" id="UP000032541"/>
    </source>
</evidence>
<evidence type="ECO:0000313" key="1">
    <source>
        <dbReference type="EMBL" id="KJJ88136.1"/>
    </source>
</evidence>
<dbReference type="Proteomes" id="UP000032541">
    <property type="component" value="Unassembled WGS sequence"/>
</dbReference>
<accession>A0AAP0V9M5</accession>